<feature type="transmembrane region" description="Helical" evidence="1">
    <location>
        <begin position="126"/>
        <end position="148"/>
    </location>
</feature>
<feature type="transmembrane region" description="Helical" evidence="1">
    <location>
        <begin position="178"/>
        <end position="201"/>
    </location>
</feature>
<sequence>MSTSLSLLSAEAIEYLTRTYTANYCNTATAVLVVYEHIITFDLEVLAIWRYRMTGPTILLLFNRYVLLLTAMSNVFDVFTWTSDQTYKSTSCEAQVVVSAVTYVLSIVIAAGFSALRVYAIAGRKWFWALLALLMGLVPAATNMYLFISKSHSYVVYLLGIPQCWQAIPFSDSAFARLVITTRTCAIVSDLVVIVATWTYARPWAKYASSNQIKTPLMLMIVRDGETIEVLLILNIAQMAIKGVSYSTSGAIYDYITFFIPAISLILISRFMFNLRQYDDEGNSTGSNDPSFVGGSMGSRGSMEFTSRLVGNMGAPLDHSIPDSLLFDDGDGPQKILAATRSLTNTLFSGP</sequence>
<dbReference type="InterPro" id="IPR045340">
    <property type="entry name" value="DUF6533"/>
</dbReference>
<dbReference type="Proteomes" id="UP000218811">
    <property type="component" value="Unassembled WGS sequence"/>
</dbReference>
<name>A0A2H3J1A3_WOLCO</name>
<dbReference type="OrthoDB" id="2802397at2759"/>
<evidence type="ECO:0000259" key="2">
    <source>
        <dbReference type="Pfam" id="PF20151"/>
    </source>
</evidence>
<dbReference type="EMBL" id="KB467865">
    <property type="protein sequence ID" value="PCH35966.1"/>
    <property type="molecule type" value="Genomic_DNA"/>
</dbReference>
<keyword evidence="1" id="KW-0472">Membrane</keyword>
<evidence type="ECO:0000313" key="3">
    <source>
        <dbReference type="EMBL" id="PCH35966.1"/>
    </source>
</evidence>
<gene>
    <name evidence="3" type="ORF">WOLCODRAFT_28241</name>
</gene>
<reference evidence="3 4" key="1">
    <citation type="journal article" date="2012" name="Science">
        <title>The Paleozoic origin of enzymatic lignin decomposition reconstructed from 31 fungal genomes.</title>
        <authorList>
            <person name="Floudas D."/>
            <person name="Binder M."/>
            <person name="Riley R."/>
            <person name="Barry K."/>
            <person name="Blanchette R.A."/>
            <person name="Henrissat B."/>
            <person name="Martinez A.T."/>
            <person name="Otillar R."/>
            <person name="Spatafora J.W."/>
            <person name="Yadav J.S."/>
            <person name="Aerts A."/>
            <person name="Benoit I."/>
            <person name="Boyd A."/>
            <person name="Carlson A."/>
            <person name="Copeland A."/>
            <person name="Coutinho P.M."/>
            <person name="de Vries R.P."/>
            <person name="Ferreira P."/>
            <person name="Findley K."/>
            <person name="Foster B."/>
            <person name="Gaskell J."/>
            <person name="Glotzer D."/>
            <person name="Gorecki P."/>
            <person name="Heitman J."/>
            <person name="Hesse C."/>
            <person name="Hori C."/>
            <person name="Igarashi K."/>
            <person name="Jurgens J.A."/>
            <person name="Kallen N."/>
            <person name="Kersten P."/>
            <person name="Kohler A."/>
            <person name="Kuees U."/>
            <person name="Kumar T.K.A."/>
            <person name="Kuo A."/>
            <person name="LaButti K."/>
            <person name="Larrondo L.F."/>
            <person name="Lindquist E."/>
            <person name="Ling A."/>
            <person name="Lombard V."/>
            <person name="Lucas S."/>
            <person name="Lundell T."/>
            <person name="Martin R."/>
            <person name="McLaughlin D.J."/>
            <person name="Morgenstern I."/>
            <person name="Morin E."/>
            <person name="Murat C."/>
            <person name="Nagy L.G."/>
            <person name="Nolan M."/>
            <person name="Ohm R.A."/>
            <person name="Patyshakuliyeva A."/>
            <person name="Rokas A."/>
            <person name="Ruiz-Duenas F.J."/>
            <person name="Sabat G."/>
            <person name="Salamov A."/>
            <person name="Samejima M."/>
            <person name="Schmutz J."/>
            <person name="Slot J.C."/>
            <person name="St John F."/>
            <person name="Stenlid J."/>
            <person name="Sun H."/>
            <person name="Sun S."/>
            <person name="Syed K."/>
            <person name="Tsang A."/>
            <person name="Wiebenga A."/>
            <person name="Young D."/>
            <person name="Pisabarro A."/>
            <person name="Eastwood D.C."/>
            <person name="Martin F."/>
            <person name="Cullen D."/>
            <person name="Grigoriev I.V."/>
            <person name="Hibbett D.S."/>
        </authorList>
    </citation>
    <scope>NUCLEOTIDE SEQUENCE [LARGE SCALE GENOMIC DNA]</scope>
    <source>
        <strain evidence="3 4">MD-104</strain>
    </source>
</reference>
<keyword evidence="1" id="KW-0812">Transmembrane</keyword>
<keyword evidence="1" id="KW-1133">Transmembrane helix</keyword>
<evidence type="ECO:0000313" key="4">
    <source>
        <dbReference type="Proteomes" id="UP000218811"/>
    </source>
</evidence>
<feature type="transmembrane region" description="Helical" evidence="1">
    <location>
        <begin position="96"/>
        <end position="119"/>
    </location>
</feature>
<evidence type="ECO:0000256" key="1">
    <source>
        <dbReference type="SAM" id="Phobius"/>
    </source>
</evidence>
<feature type="transmembrane region" description="Helical" evidence="1">
    <location>
        <begin position="252"/>
        <end position="273"/>
    </location>
</feature>
<feature type="domain" description="DUF6533" evidence="2">
    <location>
        <begin position="24"/>
        <end position="68"/>
    </location>
</feature>
<proteinExistence type="predicted"/>
<protein>
    <recommendedName>
        <fullName evidence="2">DUF6533 domain-containing protein</fullName>
    </recommendedName>
</protein>
<feature type="transmembrane region" description="Helical" evidence="1">
    <location>
        <begin position="58"/>
        <end position="76"/>
    </location>
</feature>
<dbReference type="Pfam" id="PF20151">
    <property type="entry name" value="DUF6533"/>
    <property type="match status" value="1"/>
</dbReference>
<accession>A0A2H3J1A3</accession>
<keyword evidence="4" id="KW-1185">Reference proteome</keyword>
<organism evidence="3 4">
    <name type="scientific">Wolfiporia cocos (strain MD-104)</name>
    <name type="common">Brown rot fungus</name>
    <dbReference type="NCBI Taxonomy" id="742152"/>
    <lineage>
        <taxon>Eukaryota</taxon>
        <taxon>Fungi</taxon>
        <taxon>Dikarya</taxon>
        <taxon>Basidiomycota</taxon>
        <taxon>Agaricomycotina</taxon>
        <taxon>Agaricomycetes</taxon>
        <taxon>Polyporales</taxon>
        <taxon>Phaeolaceae</taxon>
        <taxon>Wolfiporia</taxon>
    </lineage>
</organism>
<dbReference type="OMA" id="AINITQM"/>
<dbReference type="STRING" id="742152.A0A2H3J1A3"/>
<dbReference type="AlphaFoldDB" id="A0A2H3J1A3"/>